<keyword evidence="13" id="KW-0406">Ion transport</keyword>
<evidence type="ECO:0000256" key="4">
    <source>
        <dbReference type="ARBA" id="ARBA00022475"/>
    </source>
</evidence>
<keyword evidence="12 15" id="KW-1133">Transmembrane helix</keyword>
<dbReference type="InterPro" id="IPR023298">
    <property type="entry name" value="ATPase_P-typ_TM_dom_sf"/>
</dbReference>
<keyword evidence="8 15" id="KW-0547">Nucleotide-binding</keyword>
<comment type="caution">
    <text evidence="17">The sequence shown here is derived from an EMBL/GenBank/DDBJ whole genome shotgun (WGS) entry which is preliminary data.</text>
</comment>
<feature type="transmembrane region" description="Helical" evidence="15">
    <location>
        <begin position="119"/>
        <end position="139"/>
    </location>
</feature>
<dbReference type="GO" id="GO:0043682">
    <property type="term" value="F:P-type divalent copper transporter activity"/>
    <property type="evidence" value="ECO:0007669"/>
    <property type="project" value="TreeGrafter"/>
</dbReference>
<dbReference type="InterPro" id="IPR059000">
    <property type="entry name" value="ATPase_P-type_domA"/>
</dbReference>
<dbReference type="Gene3D" id="3.30.70.100">
    <property type="match status" value="1"/>
</dbReference>
<dbReference type="PANTHER" id="PTHR43520:SF5">
    <property type="entry name" value="CATION-TRANSPORTING P-TYPE ATPASE-RELATED"/>
    <property type="match status" value="1"/>
</dbReference>
<keyword evidence="9 15" id="KW-0067">ATP-binding</keyword>
<dbReference type="Proteomes" id="UP000244817">
    <property type="component" value="Unassembled WGS sequence"/>
</dbReference>
<feature type="transmembrane region" description="Helical" evidence="15">
    <location>
        <begin position="364"/>
        <end position="385"/>
    </location>
</feature>
<gene>
    <name evidence="17" type="primary">cadA</name>
    <name evidence="17" type="ORF">DC363_10205</name>
</gene>
<dbReference type="InterPro" id="IPR023214">
    <property type="entry name" value="HAD_sf"/>
</dbReference>
<dbReference type="CDD" id="cd00371">
    <property type="entry name" value="HMA"/>
    <property type="match status" value="1"/>
</dbReference>
<dbReference type="SUPFAM" id="SSF81653">
    <property type="entry name" value="Calcium ATPase, transduction domain A"/>
    <property type="match status" value="1"/>
</dbReference>
<evidence type="ECO:0000256" key="15">
    <source>
        <dbReference type="RuleBase" id="RU362081"/>
    </source>
</evidence>
<proteinExistence type="inferred from homology"/>
<feature type="domain" description="HMA" evidence="16">
    <location>
        <begin position="35"/>
        <end position="100"/>
    </location>
</feature>
<evidence type="ECO:0000256" key="13">
    <source>
        <dbReference type="ARBA" id="ARBA00023065"/>
    </source>
</evidence>
<dbReference type="GO" id="GO:0005886">
    <property type="term" value="C:plasma membrane"/>
    <property type="evidence" value="ECO:0007669"/>
    <property type="project" value="UniProtKB-SubCell"/>
</dbReference>
<dbReference type="Pfam" id="PF00702">
    <property type="entry name" value="Hydrolase"/>
    <property type="match status" value="1"/>
</dbReference>
<dbReference type="InterPro" id="IPR006121">
    <property type="entry name" value="HMA_dom"/>
</dbReference>
<keyword evidence="10" id="KW-0460">Magnesium</keyword>
<evidence type="ECO:0000256" key="14">
    <source>
        <dbReference type="ARBA" id="ARBA00023136"/>
    </source>
</evidence>
<dbReference type="NCBIfam" id="TIGR01511">
    <property type="entry name" value="ATPase-IB1_Cu"/>
    <property type="match status" value="1"/>
</dbReference>
<keyword evidence="5" id="KW-0597">Phosphoprotein</keyword>
<dbReference type="Gene3D" id="3.40.50.1000">
    <property type="entry name" value="HAD superfamily/HAD-like"/>
    <property type="match status" value="1"/>
</dbReference>
<evidence type="ECO:0000313" key="17">
    <source>
        <dbReference type="EMBL" id="PVA06273.1"/>
    </source>
</evidence>
<keyword evidence="3" id="KW-0813">Transport</keyword>
<dbReference type="AlphaFoldDB" id="A0A2T7FVR7"/>
<keyword evidence="14 15" id="KW-0472">Membrane</keyword>
<dbReference type="Pfam" id="PF00403">
    <property type="entry name" value="HMA"/>
    <property type="match status" value="1"/>
</dbReference>
<dbReference type="SUPFAM" id="SSF55008">
    <property type="entry name" value="HMA, heavy metal-associated domain"/>
    <property type="match status" value="1"/>
</dbReference>
<keyword evidence="6 15" id="KW-0812">Transmembrane</keyword>
<dbReference type="Gene3D" id="3.40.1110.10">
    <property type="entry name" value="Calcium-transporting ATPase, cytoplasmic domain N"/>
    <property type="match status" value="1"/>
</dbReference>
<feature type="transmembrane region" description="Helical" evidence="15">
    <location>
        <begin position="212"/>
        <end position="230"/>
    </location>
</feature>
<dbReference type="NCBIfam" id="TIGR01512">
    <property type="entry name" value="ATPase-IB2_Cd"/>
    <property type="match status" value="1"/>
</dbReference>
<evidence type="ECO:0000256" key="11">
    <source>
        <dbReference type="ARBA" id="ARBA00022967"/>
    </source>
</evidence>
<protein>
    <submittedName>
        <fullName evidence="17">Cadmium-translocating P-type ATPase</fullName>
    </submittedName>
</protein>
<dbReference type="PRINTS" id="PR00120">
    <property type="entry name" value="HATPASE"/>
</dbReference>
<dbReference type="PROSITE" id="PS01047">
    <property type="entry name" value="HMA_1"/>
    <property type="match status" value="1"/>
</dbReference>
<dbReference type="OrthoDB" id="9807843at2"/>
<keyword evidence="7 15" id="KW-0479">Metal-binding</keyword>
<evidence type="ECO:0000256" key="10">
    <source>
        <dbReference type="ARBA" id="ARBA00022842"/>
    </source>
</evidence>
<sequence>MTATDFHNGPSACPGCDATAMATSRAAGTAQDGDRTTTLSLPSIHCAACISTVERGLLAVPGVSSVRVNLTRKRAVVHAAPTVAEDALTSALAALGYDAQLLDEATLTAGQSDTAARDLLMRLGVAGFAMMNVMLLSVAVWSGASDATRDLFHWVSAAIALPTILFSSKPFYVNAWRALRVARLNMDVPITLAIFLAAGMSLFEVAHSGDHAYFDAALSLTFFLLAGRYLDQRTRTVARSAATELAALEAPTALLLDDDTPKTVPVDELSVGDLVLVRPGARMPVDGEIVSGASELDRAFLTGESDPVSAAVGDPVRAGEVNLTGPLHVRVSAVGADTMLHALADLVAVAEEAKSRYNSLADRAAGIYAPAVHLLAFAAFVMWLYLTGGDIRYALNIAVATLIITCPCALGLAVPAVSTVASGALFRHGMLVKHATALERLAEVDAVVFDKTGTLTLGAPELLHGDTIPDLDMALAAKLALASEHPRSRAIAQAAARRTLPEVEVTEIRETPGFGISGQWQGQRVALGRADWVGAEGSGTMLNVEGRGSVAFDFEDALRPGVEPLLQTLEKQGLPVTILSGDTEAHVKRFAGALGLSNWHAGVLPEQKADILTEMAQSGRKVLMVGDGLNDTAALALAHVSIAPASALDAARVAADMVLVAPDVSRIGDAVRIARSARRRILENFGVAACYNAVAIPFAFLGFATPLTAAIAMSTSSIIVSLNALRTR</sequence>
<dbReference type="SUPFAM" id="SSF56784">
    <property type="entry name" value="HAD-like"/>
    <property type="match status" value="1"/>
</dbReference>
<evidence type="ECO:0000256" key="6">
    <source>
        <dbReference type="ARBA" id="ARBA00022692"/>
    </source>
</evidence>
<dbReference type="InterPro" id="IPR036412">
    <property type="entry name" value="HAD-like_sf"/>
</dbReference>
<organism evidence="17 18">
    <name type="scientific">Thalassorhabdomicrobium marinisediminis</name>
    <dbReference type="NCBI Taxonomy" id="2170577"/>
    <lineage>
        <taxon>Bacteria</taxon>
        <taxon>Pseudomonadati</taxon>
        <taxon>Pseudomonadota</taxon>
        <taxon>Alphaproteobacteria</taxon>
        <taxon>Rhodobacterales</taxon>
        <taxon>Paracoccaceae</taxon>
        <taxon>Thalassorhabdomicrobium</taxon>
    </lineage>
</organism>
<feature type="transmembrane region" description="Helical" evidence="15">
    <location>
        <begin position="184"/>
        <end position="206"/>
    </location>
</feature>
<dbReference type="InterPro" id="IPR008250">
    <property type="entry name" value="ATPase_P-typ_transduc_dom_A_sf"/>
</dbReference>
<dbReference type="PRINTS" id="PR00119">
    <property type="entry name" value="CATATPASE"/>
</dbReference>
<keyword evidence="11" id="KW-1278">Translocase</keyword>
<comment type="subcellular location">
    <subcellularLocation>
        <location evidence="1">Cell membrane</location>
        <topology evidence="1">Multi-pass membrane protein</topology>
    </subcellularLocation>
</comment>
<feature type="transmembrane region" description="Helical" evidence="15">
    <location>
        <begin position="397"/>
        <end position="426"/>
    </location>
</feature>
<dbReference type="Pfam" id="PF00122">
    <property type="entry name" value="E1-E2_ATPase"/>
    <property type="match status" value="1"/>
</dbReference>
<dbReference type="InterPro" id="IPR023299">
    <property type="entry name" value="ATPase_P-typ_cyto_dom_N"/>
</dbReference>
<dbReference type="SUPFAM" id="SSF81665">
    <property type="entry name" value="Calcium ATPase, transmembrane domain M"/>
    <property type="match status" value="1"/>
</dbReference>
<dbReference type="RefSeq" id="WP_108641053.1">
    <property type="nucleotide sequence ID" value="NZ_QCYG01000006.1"/>
</dbReference>
<evidence type="ECO:0000313" key="18">
    <source>
        <dbReference type="Proteomes" id="UP000244817"/>
    </source>
</evidence>
<accession>A0A2T7FVR7</accession>
<dbReference type="InterPro" id="IPR027256">
    <property type="entry name" value="P-typ_ATPase_IB"/>
</dbReference>
<dbReference type="EMBL" id="QCYG01000006">
    <property type="protein sequence ID" value="PVA06273.1"/>
    <property type="molecule type" value="Genomic_DNA"/>
</dbReference>
<keyword evidence="18" id="KW-1185">Reference proteome</keyword>
<dbReference type="InterPro" id="IPR001757">
    <property type="entry name" value="P_typ_ATPase"/>
</dbReference>
<keyword evidence="4 15" id="KW-1003">Cell membrane</keyword>
<dbReference type="PROSITE" id="PS50846">
    <property type="entry name" value="HMA_2"/>
    <property type="match status" value="1"/>
</dbReference>
<dbReference type="GO" id="GO:0005524">
    <property type="term" value="F:ATP binding"/>
    <property type="evidence" value="ECO:0007669"/>
    <property type="project" value="UniProtKB-UniRule"/>
</dbReference>
<reference evidence="17 18" key="1">
    <citation type="submission" date="2018-04" db="EMBL/GenBank/DDBJ databases">
        <title>Pelagivirga bohaiensis gen. nov., sp. nov., a bacterium isolated from the Bohai Sea.</title>
        <authorList>
            <person name="Ji X."/>
        </authorList>
    </citation>
    <scope>NUCLEOTIDE SEQUENCE [LARGE SCALE GENOMIC DNA]</scope>
    <source>
        <strain evidence="17 18">BH-SD16</strain>
    </source>
</reference>
<dbReference type="InterPro" id="IPR017969">
    <property type="entry name" value="Heavy-metal-associated_CS"/>
</dbReference>
<comment type="similarity">
    <text evidence="2 15">Belongs to the cation transport ATPase (P-type) (TC 3.A.3) family. Type IB subfamily.</text>
</comment>
<evidence type="ECO:0000256" key="9">
    <source>
        <dbReference type="ARBA" id="ARBA00022840"/>
    </source>
</evidence>
<evidence type="ECO:0000256" key="12">
    <source>
        <dbReference type="ARBA" id="ARBA00022989"/>
    </source>
</evidence>
<dbReference type="NCBIfam" id="TIGR01494">
    <property type="entry name" value="ATPase_P-type"/>
    <property type="match status" value="2"/>
</dbReference>
<evidence type="ECO:0000256" key="3">
    <source>
        <dbReference type="ARBA" id="ARBA00022448"/>
    </source>
</evidence>
<evidence type="ECO:0000256" key="8">
    <source>
        <dbReference type="ARBA" id="ARBA00022741"/>
    </source>
</evidence>
<feature type="transmembrane region" description="Helical" evidence="15">
    <location>
        <begin position="151"/>
        <end position="172"/>
    </location>
</feature>
<evidence type="ECO:0000256" key="1">
    <source>
        <dbReference type="ARBA" id="ARBA00004651"/>
    </source>
</evidence>
<dbReference type="GO" id="GO:0016887">
    <property type="term" value="F:ATP hydrolysis activity"/>
    <property type="evidence" value="ECO:0007669"/>
    <property type="project" value="InterPro"/>
</dbReference>
<name>A0A2T7FVR7_9RHOB</name>
<dbReference type="InterPro" id="IPR018303">
    <property type="entry name" value="ATPase_P-typ_P_site"/>
</dbReference>
<evidence type="ECO:0000256" key="2">
    <source>
        <dbReference type="ARBA" id="ARBA00006024"/>
    </source>
</evidence>
<dbReference type="NCBIfam" id="TIGR01525">
    <property type="entry name" value="ATPase-IB_hvy"/>
    <property type="match status" value="1"/>
</dbReference>
<dbReference type="Gene3D" id="2.70.150.10">
    <property type="entry name" value="Calcium-transporting ATPase, cytoplasmic transduction domain A"/>
    <property type="match status" value="1"/>
</dbReference>
<dbReference type="PROSITE" id="PS00154">
    <property type="entry name" value="ATPASE_E1_E2"/>
    <property type="match status" value="1"/>
</dbReference>
<dbReference type="InterPro" id="IPR036163">
    <property type="entry name" value="HMA_dom_sf"/>
</dbReference>
<feature type="transmembrane region" description="Helical" evidence="15">
    <location>
        <begin position="681"/>
        <end position="701"/>
    </location>
</feature>
<evidence type="ECO:0000256" key="5">
    <source>
        <dbReference type="ARBA" id="ARBA00022553"/>
    </source>
</evidence>
<dbReference type="PANTHER" id="PTHR43520">
    <property type="entry name" value="ATP7, ISOFORM B"/>
    <property type="match status" value="1"/>
</dbReference>
<dbReference type="GO" id="GO:0005507">
    <property type="term" value="F:copper ion binding"/>
    <property type="evidence" value="ECO:0007669"/>
    <property type="project" value="TreeGrafter"/>
</dbReference>
<evidence type="ECO:0000256" key="7">
    <source>
        <dbReference type="ARBA" id="ARBA00022723"/>
    </source>
</evidence>
<feature type="transmembrane region" description="Helical" evidence="15">
    <location>
        <begin position="707"/>
        <end position="725"/>
    </location>
</feature>
<evidence type="ECO:0000259" key="16">
    <source>
        <dbReference type="PROSITE" id="PS50846"/>
    </source>
</evidence>
<dbReference type="GO" id="GO:0055070">
    <property type="term" value="P:copper ion homeostasis"/>
    <property type="evidence" value="ECO:0007669"/>
    <property type="project" value="TreeGrafter"/>
</dbReference>